<proteinExistence type="predicted"/>
<name>A0A1G8HG14_9PSED</name>
<dbReference type="Proteomes" id="UP000199636">
    <property type="component" value="Unassembled WGS sequence"/>
</dbReference>
<dbReference type="STRING" id="428992.SAMN05216272_105210"/>
<accession>A0A1G8HG14</accession>
<reference evidence="2" key="1">
    <citation type="submission" date="2016-10" db="EMBL/GenBank/DDBJ databases">
        <authorList>
            <person name="Varghese N."/>
            <person name="Submissions S."/>
        </authorList>
    </citation>
    <scope>NUCLEOTIDE SEQUENCE [LARGE SCALE GENOMIC DNA]</scope>
    <source>
        <strain evidence="2">CCM 7469</strain>
    </source>
</reference>
<dbReference type="EMBL" id="FNDS01000005">
    <property type="protein sequence ID" value="SDI05583.1"/>
    <property type="molecule type" value="Genomic_DNA"/>
</dbReference>
<evidence type="ECO:0000313" key="1">
    <source>
        <dbReference type="EMBL" id="SDI05583.1"/>
    </source>
</evidence>
<dbReference type="AlphaFoldDB" id="A0A1G8HG14"/>
<organism evidence="1 2">
    <name type="scientific">Pseudomonas panipatensis</name>
    <dbReference type="NCBI Taxonomy" id="428992"/>
    <lineage>
        <taxon>Bacteria</taxon>
        <taxon>Pseudomonadati</taxon>
        <taxon>Pseudomonadota</taxon>
        <taxon>Gammaproteobacteria</taxon>
        <taxon>Pseudomonadales</taxon>
        <taxon>Pseudomonadaceae</taxon>
        <taxon>Pseudomonas</taxon>
    </lineage>
</organism>
<evidence type="ECO:0000313" key="2">
    <source>
        <dbReference type="Proteomes" id="UP000199636"/>
    </source>
</evidence>
<gene>
    <name evidence="1" type="ORF">SAMN05216272_105210</name>
</gene>
<protein>
    <submittedName>
        <fullName evidence="1">Uncharacterized protein</fullName>
    </submittedName>
</protein>
<keyword evidence="2" id="KW-1185">Reference proteome</keyword>
<sequence>MTSFAALASFFAATAFLHTPPQVNPERHADRRVKARRK</sequence>